<dbReference type="InterPro" id="IPR050902">
    <property type="entry name" value="ABC_Transporter_SBP"/>
</dbReference>
<dbReference type="AlphaFoldDB" id="A0A3I8G4X5"/>
<organism evidence="2">
    <name type="scientific">Salmonella enterica</name>
    <name type="common">Salmonella choleraesuis</name>
    <dbReference type="NCBI Taxonomy" id="28901"/>
    <lineage>
        <taxon>Bacteria</taxon>
        <taxon>Pseudomonadati</taxon>
        <taxon>Pseudomonadota</taxon>
        <taxon>Gammaproteobacteria</taxon>
        <taxon>Enterobacterales</taxon>
        <taxon>Enterobacteriaceae</taxon>
        <taxon>Salmonella</taxon>
    </lineage>
</organism>
<name>A0A3I8G4X5_SALER</name>
<evidence type="ECO:0000313" key="2">
    <source>
        <dbReference type="EMBL" id="MER44153.1"/>
    </source>
</evidence>
<dbReference type="PANTHER" id="PTHR30535:SF7">
    <property type="entry name" value="IRON(III) DICITRATE-BINDING PROTEIN"/>
    <property type="match status" value="1"/>
</dbReference>
<evidence type="ECO:0000259" key="1">
    <source>
        <dbReference type="PROSITE" id="PS50983"/>
    </source>
</evidence>
<feature type="domain" description="Fe/B12 periplasmic-binding" evidence="1">
    <location>
        <begin position="58"/>
        <end position="352"/>
    </location>
</feature>
<dbReference type="Pfam" id="PF01497">
    <property type="entry name" value="Peripla_BP_2"/>
    <property type="match status" value="1"/>
</dbReference>
<dbReference type="EMBL" id="RMEA01000062">
    <property type="protein sequence ID" value="MER44153.1"/>
    <property type="molecule type" value="Genomic_DNA"/>
</dbReference>
<reference evidence="2" key="1">
    <citation type="submission" date="2018-10" db="EMBL/GenBank/DDBJ databases">
        <authorList>
            <consortium name="PulseNet: The National Subtyping Network for Foodborne Disease Surveillance"/>
            <person name="Tarr C.L."/>
            <person name="Trees E."/>
            <person name="Katz L.S."/>
            <person name="Carleton-Romer H.A."/>
            <person name="Stroika S."/>
            <person name="Kucerova Z."/>
            <person name="Roache K.F."/>
            <person name="Sabol A.L."/>
            <person name="Besser J."/>
            <person name="Gerner-Smidt P."/>
        </authorList>
    </citation>
    <scope>NUCLEOTIDE SEQUENCE [LARGE SCALE GENOMIC DNA]</scope>
    <source>
        <strain evidence="2">PNUSAS057480</strain>
    </source>
</reference>
<dbReference type="SUPFAM" id="SSF53807">
    <property type="entry name" value="Helical backbone' metal receptor"/>
    <property type="match status" value="1"/>
</dbReference>
<dbReference type="PANTHER" id="PTHR30535">
    <property type="entry name" value="VITAMIN B12-BINDING PROTEIN"/>
    <property type="match status" value="1"/>
</dbReference>
<protein>
    <submittedName>
        <fullName evidence="2">ABC transporter substrate-binding protein</fullName>
    </submittedName>
</protein>
<proteinExistence type="predicted"/>
<comment type="caution">
    <text evidence="2">The sequence shown here is derived from an EMBL/GenBank/DDBJ whole genome shotgun (WGS) entry which is preliminary data.</text>
</comment>
<dbReference type="InterPro" id="IPR002491">
    <property type="entry name" value="ABC_transptr_periplasmic_BD"/>
</dbReference>
<dbReference type="Gene3D" id="3.40.50.1980">
    <property type="entry name" value="Nitrogenase molybdenum iron protein domain"/>
    <property type="match status" value="2"/>
</dbReference>
<dbReference type="PROSITE" id="PS50983">
    <property type="entry name" value="FE_B12_PBP"/>
    <property type="match status" value="1"/>
</dbReference>
<sequence>MRTLLCYNITLCKIMKLILPLLMSVLLSFPLTGATVANYPLTIENCGVKETFNHAPSRVVTIGQHETELMLALELKDKIVGTAVWFGPLPDDLKKQGRGLKRLAENAPGFEAVAAQRPELVLAQYSWHVGPQGEVATRQQFEQLGIRTWISPADCTAKTVTATSNGDGARSKPYSIDIILDEISALARIFDVPARGEALKQKLSDRIIAAQQQIHMQPRAPLKVVYWFSSPRLKGDPWVAGSKGAPGWINKTLGLKNIIDSDEEWPAVTWEHIVKSQPDIIVIASMERRLYPADDVAAKKRFLETDPVTREMPAVRQGHIVVVPAMSLNPSLRNVEAVELISQQINAFAPSR</sequence>
<accession>A0A3I8G4X5</accession>
<gene>
    <name evidence="2" type="ORF">ED033_17840</name>
</gene>
<dbReference type="Proteomes" id="UP000885379">
    <property type="component" value="Unassembled WGS sequence"/>
</dbReference>